<name>A0A1I4TGK6_9HYPH</name>
<evidence type="ECO:0000313" key="3">
    <source>
        <dbReference type="EMBL" id="PKR87239.1"/>
    </source>
</evidence>
<evidence type="ECO:0000259" key="2">
    <source>
        <dbReference type="SMART" id="SM00858"/>
    </source>
</evidence>
<dbReference type="EMBL" id="PJNW01000023">
    <property type="protein sequence ID" value="PKR87239.1"/>
    <property type="molecule type" value="Genomic_DNA"/>
</dbReference>
<dbReference type="SMART" id="SM00858">
    <property type="entry name" value="SAF"/>
    <property type="match status" value="1"/>
</dbReference>
<accession>A0A1I4TGK6</accession>
<gene>
    <name evidence="3" type="primary">cpaB</name>
    <name evidence="3" type="ORF">CXZ10_20780</name>
</gene>
<dbReference type="NCBIfam" id="TIGR03177">
    <property type="entry name" value="pilus_cpaB"/>
    <property type="match status" value="1"/>
</dbReference>
<reference evidence="3 4" key="1">
    <citation type="submission" date="2017-12" db="EMBL/GenBank/DDBJ databases">
        <title>Anaerobic carbon monoxide metabolism by Pleomorphomonas carboxyditropha sp. nov., a new mesophilic hydrogenogenic carboxidotroph.</title>
        <authorList>
            <person name="Esquivel-Elizondo S."/>
            <person name="Krajmalnik-Brown R."/>
        </authorList>
    </citation>
    <scope>NUCLEOTIDE SEQUENCE [LARGE SCALE GENOMIC DNA]</scope>
    <source>
        <strain evidence="3 4">R5-392</strain>
    </source>
</reference>
<dbReference type="Pfam" id="PF16976">
    <property type="entry name" value="RcpC"/>
    <property type="match status" value="1"/>
</dbReference>
<evidence type="ECO:0000313" key="4">
    <source>
        <dbReference type="Proteomes" id="UP000233491"/>
    </source>
</evidence>
<evidence type="ECO:0000256" key="1">
    <source>
        <dbReference type="SAM" id="MobiDB-lite"/>
    </source>
</evidence>
<feature type="region of interest" description="Disordered" evidence="1">
    <location>
        <begin position="270"/>
        <end position="313"/>
    </location>
</feature>
<dbReference type="OrthoDB" id="163768at2"/>
<dbReference type="InterPro" id="IPR013974">
    <property type="entry name" value="SAF"/>
</dbReference>
<keyword evidence="4" id="KW-1185">Reference proteome</keyword>
<dbReference type="InterPro" id="IPR031571">
    <property type="entry name" value="RcpC_dom"/>
</dbReference>
<organism evidence="3 4">
    <name type="scientific">Pleomorphomonas diazotrophica</name>
    <dbReference type="NCBI Taxonomy" id="1166257"/>
    <lineage>
        <taxon>Bacteria</taxon>
        <taxon>Pseudomonadati</taxon>
        <taxon>Pseudomonadota</taxon>
        <taxon>Alphaproteobacteria</taxon>
        <taxon>Hyphomicrobiales</taxon>
        <taxon>Pleomorphomonadaceae</taxon>
        <taxon>Pleomorphomonas</taxon>
    </lineage>
</organism>
<dbReference type="CDD" id="cd11614">
    <property type="entry name" value="SAF_CpaB_FlgA_like"/>
    <property type="match status" value="1"/>
</dbReference>
<dbReference type="Proteomes" id="UP000233491">
    <property type="component" value="Unassembled WGS sequence"/>
</dbReference>
<dbReference type="AlphaFoldDB" id="A0A1I4TGK6"/>
<feature type="domain" description="SAF" evidence="2">
    <location>
        <begin position="48"/>
        <end position="113"/>
    </location>
</feature>
<dbReference type="InterPro" id="IPR017592">
    <property type="entry name" value="Pilus_assmbl_Flp-typ_CpaB"/>
</dbReference>
<feature type="compositionally biased region" description="Low complexity" evidence="1">
    <location>
        <begin position="290"/>
        <end position="313"/>
    </location>
</feature>
<sequence length="313" mass="32784">MRANFKIMILLAVVCGGGAVWAGGRWLDNASAARLREIEAAQPSVTFGTLMVAAEPLRFGAPLSRQSVREIPWPQGDLPPGAFATADDLFKDGDRTVLYPLEEGEPLFASKLTGPGERAALSRLISDGNRAVTLRVNDVAGVGGLALPGDRVDVVLTTADVAEVILQDVRILSIDQMADEKSAEPMVAHTATVEVSPEAAQKLVLAQSVGSLSLVLRRAGEVRAAAFRPISIADLTTARETENAKAELPPTPPATDATVWVRRATELTQYSVPVRDGGPSRRVTPPDAPAAPAEPAADVPPSSSAPIAAGEPQ</sequence>
<dbReference type="RefSeq" id="WP_101291287.1">
    <property type="nucleotide sequence ID" value="NZ_FOUQ01000005.1"/>
</dbReference>
<comment type="caution">
    <text evidence="3">The sequence shown here is derived from an EMBL/GenBank/DDBJ whole genome shotgun (WGS) entry which is preliminary data.</text>
</comment>
<proteinExistence type="predicted"/>
<protein>
    <submittedName>
        <fullName evidence="3">Flp pilus assembly protein CpaB</fullName>
    </submittedName>
</protein>